<accession>A0ABZ1C0J5</accession>
<evidence type="ECO:0000256" key="8">
    <source>
        <dbReference type="SAM" id="SignalP"/>
    </source>
</evidence>
<keyword evidence="11" id="KW-1185">Reference proteome</keyword>
<evidence type="ECO:0000256" key="6">
    <source>
        <dbReference type="ARBA" id="ARBA00023014"/>
    </source>
</evidence>
<reference evidence="10 11" key="1">
    <citation type="journal article" date="2024" name="Front. Microbiol.">
        <title>Novel thermophilic genera Geochorda gen. nov. and Carboxydochorda gen. nov. from the deep terrestrial subsurface reveal the ecophysiological diversity in the class Limnochordia.</title>
        <authorList>
            <person name="Karnachuk O.V."/>
            <person name="Lukina A.P."/>
            <person name="Avakyan M.R."/>
            <person name="Kadnikov V.V."/>
            <person name="Begmatov S."/>
            <person name="Beletsky A.V."/>
            <person name="Vlasova K.G."/>
            <person name="Novikov A.A."/>
            <person name="Shcherbakova V.A."/>
            <person name="Mardanov A.V."/>
            <person name="Ravin N.V."/>
        </authorList>
    </citation>
    <scope>NUCLEOTIDE SEQUENCE [LARGE SCALE GENOMIC DNA]</scope>
    <source>
        <strain evidence="10 11">L945</strain>
    </source>
</reference>
<name>A0ABZ1C0J5_9FIRM</name>
<organism evidence="10 11">
    <name type="scientific">Carboxydichorda subterranea</name>
    <dbReference type="NCBI Taxonomy" id="3109565"/>
    <lineage>
        <taxon>Bacteria</taxon>
        <taxon>Bacillati</taxon>
        <taxon>Bacillota</taxon>
        <taxon>Limnochordia</taxon>
        <taxon>Limnochordales</taxon>
        <taxon>Geochordaceae</taxon>
        <taxon>Carboxydichorda</taxon>
    </lineage>
</organism>
<feature type="compositionally biased region" description="Basic and acidic residues" evidence="7">
    <location>
        <begin position="288"/>
        <end position="302"/>
    </location>
</feature>
<feature type="domain" description="4Fe-4S ferredoxin-type" evidence="9">
    <location>
        <begin position="104"/>
        <end position="135"/>
    </location>
</feature>
<dbReference type="InterPro" id="IPR017896">
    <property type="entry name" value="4Fe4S_Fe-S-bd"/>
</dbReference>
<dbReference type="InterPro" id="IPR017900">
    <property type="entry name" value="4Fe4S_Fe_S_CS"/>
</dbReference>
<keyword evidence="4" id="KW-0677">Repeat</keyword>
<dbReference type="CDD" id="cd10561">
    <property type="entry name" value="HybA_like"/>
    <property type="match status" value="1"/>
</dbReference>
<dbReference type="Pfam" id="PF13247">
    <property type="entry name" value="Fer4_11"/>
    <property type="match status" value="1"/>
</dbReference>
<feature type="chain" id="PRO_5046252356" evidence="8">
    <location>
        <begin position="42"/>
        <end position="312"/>
    </location>
</feature>
<keyword evidence="5" id="KW-0408">Iron</keyword>
<protein>
    <submittedName>
        <fullName evidence="10">4Fe-4S dicluster domain-containing protein</fullName>
    </submittedName>
</protein>
<feature type="signal peptide" evidence="8">
    <location>
        <begin position="1"/>
        <end position="41"/>
    </location>
</feature>
<evidence type="ECO:0000256" key="2">
    <source>
        <dbReference type="ARBA" id="ARBA00022485"/>
    </source>
</evidence>
<evidence type="ECO:0000256" key="7">
    <source>
        <dbReference type="SAM" id="MobiDB-lite"/>
    </source>
</evidence>
<feature type="region of interest" description="Disordered" evidence="7">
    <location>
        <begin position="288"/>
        <end position="312"/>
    </location>
</feature>
<dbReference type="PANTHER" id="PTHR43545">
    <property type="entry name" value="FORMATE DEHYDROGENASE, NITRATE-INDUCIBLE, IRON-SULFUR SUBUNIT"/>
    <property type="match status" value="1"/>
</dbReference>
<gene>
    <name evidence="10" type="ORF">U7230_04980</name>
</gene>
<dbReference type="InterPro" id="IPR006311">
    <property type="entry name" value="TAT_signal"/>
</dbReference>
<dbReference type="PROSITE" id="PS00198">
    <property type="entry name" value="4FE4S_FER_1"/>
    <property type="match status" value="1"/>
</dbReference>
<keyword evidence="8" id="KW-0732">Signal</keyword>
<dbReference type="EMBL" id="CP141615">
    <property type="protein sequence ID" value="WRP18365.1"/>
    <property type="molecule type" value="Genomic_DNA"/>
</dbReference>
<dbReference type="PROSITE" id="PS51379">
    <property type="entry name" value="4FE4S_FER_2"/>
    <property type="match status" value="3"/>
</dbReference>
<dbReference type="Proteomes" id="UP001332192">
    <property type="component" value="Chromosome"/>
</dbReference>
<evidence type="ECO:0000313" key="11">
    <source>
        <dbReference type="Proteomes" id="UP001332192"/>
    </source>
</evidence>
<dbReference type="InterPro" id="IPR051555">
    <property type="entry name" value="FDH_Electron_Transfer_Unit"/>
</dbReference>
<evidence type="ECO:0000313" key="10">
    <source>
        <dbReference type="EMBL" id="WRP18365.1"/>
    </source>
</evidence>
<dbReference type="PROSITE" id="PS51318">
    <property type="entry name" value="TAT"/>
    <property type="match status" value="1"/>
</dbReference>
<keyword evidence="3" id="KW-0479">Metal-binding</keyword>
<evidence type="ECO:0000256" key="1">
    <source>
        <dbReference type="ARBA" id="ARBA00004196"/>
    </source>
</evidence>
<evidence type="ECO:0000259" key="9">
    <source>
        <dbReference type="PROSITE" id="PS51379"/>
    </source>
</evidence>
<feature type="domain" description="4Fe-4S ferredoxin-type" evidence="9">
    <location>
        <begin position="136"/>
        <end position="165"/>
    </location>
</feature>
<evidence type="ECO:0000256" key="4">
    <source>
        <dbReference type="ARBA" id="ARBA00022737"/>
    </source>
</evidence>
<feature type="domain" description="4Fe-4S ferredoxin-type" evidence="9">
    <location>
        <begin position="52"/>
        <end position="82"/>
    </location>
</feature>
<dbReference type="RefSeq" id="WP_324717636.1">
    <property type="nucleotide sequence ID" value="NZ_CP141615.1"/>
</dbReference>
<dbReference type="Gene3D" id="3.30.70.20">
    <property type="match status" value="2"/>
</dbReference>
<keyword evidence="6" id="KW-0411">Iron-sulfur</keyword>
<dbReference type="PANTHER" id="PTHR43545:SF4">
    <property type="entry name" value="IRON-SULFUR PROTEIN"/>
    <property type="match status" value="1"/>
</dbReference>
<proteinExistence type="predicted"/>
<evidence type="ECO:0000256" key="5">
    <source>
        <dbReference type="ARBA" id="ARBA00023004"/>
    </source>
</evidence>
<keyword evidence="2" id="KW-0004">4Fe-4S</keyword>
<evidence type="ECO:0000256" key="3">
    <source>
        <dbReference type="ARBA" id="ARBA00022723"/>
    </source>
</evidence>
<dbReference type="SUPFAM" id="SSF54862">
    <property type="entry name" value="4Fe-4S ferredoxins"/>
    <property type="match status" value="1"/>
</dbReference>
<sequence length="312" mass="33043">MPTEVRGARTCPLLSRRALLAGGAGAVAAGLSGSLAVPALASDPATGGDGSFGMLVDLTECVGCRSCVYACQEANGWTGDPERPAIDGDQWTAVREVELPGDPGHVRYVRTQCFHCLDPACASACPVGALHKTPEGPVVYDAGRCIGCRYCMVACPFHIPRYQWETPLPLVAKCIMCAPRLERGESPACAEACPTGATTFGRRSELIAVARKRIADHPDRYVPRIYGLTEAGGTSWLYLSDVPFEELGFASVGSTPPPQKTQAVMEKVPVVAVGVAALMAVVRWWEGARESRDEARDARERAGTPSGKEPGA</sequence>
<comment type="subcellular location">
    <subcellularLocation>
        <location evidence="1">Cell envelope</location>
    </subcellularLocation>
</comment>